<accession>A0A6I4RX68</accession>
<dbReference type="Proteomes" id="UP000469081">
    <property type="component" value="Unassembled WGS sequence"/>
</dbReference>
<name>A0A6I4RX68_FRATU</name>
<keyword evidence="1" id="KW-1133">Transmembrane helix</keyword>
<evidence type="ECO:0000313" key="2">
    <source>
        <dbReference type="EMBL" id="MWZ39143.1"/>
    </source>
</evidence>
<feature type="transmembrane region" description="Helical" evidence="1">
    <location>
        <begin position="99"/>
        <end position="131"/>
    </location>
</feature>
<feature type="transmembrane region" description="Helical" evidence="1">
    <location>
        <begin position="56"/>
        <end position="78"/>
    </location>
</feature>
<comment type="caution">
    <text evidence="2">The sequence shown here is derived from an EMBL/GenBank/DDBJ whole genome shotgun (WGS) entry which is preliminary data.</text>
</comment>
<organism evidence="2 3">
    <name type="scientific">Francisella tularensis</name>
    <dbReference type="NCBI Taxonomy" id="263"/>
    <lineage>
        <taxon>Bacteria</taxon>
        <taxon>Pseudomonadati</taxon>
        <taxon>Pseudomonadota</taxon>
        <taxon>Gammaproteobacteria</taxon>
        <taxon>Thiotrichales</taxon>
        <taxon>Francisellaceae</taxon>
        <taxon>Francisella</taxon>
    </lineage>
</organism>
<protein>
    <recommendedName>
        <fullName evidence="4">DUF4328 domain-containing protein</fullName>
    </recommendedName>
</protein>
<keyword evidence="1" id="KW-0472">Membrane</keyword>
<dbReference type="GeneID" id="75263651"/>
<evidence type="ECO:0000256" key="1">
    <source>
        <dbReference type="SAM" id="Phobius"/>
    </source>
</evidence>
<sequence length="145" mass="16463">MLDTIPSQVIPIIIQISFVVIIIASFVISVLFILSQQKLVNNIAKANNTTNKIHGAWLWTQLIPIWTYIALAITAVKLDEQCRAYEAKYTIKLKFKAPFVYWYIGMTILNLVPILNIVTTIVSLVLFIVVWSNISNTTKELVKNL</sequence>
<keyword evidence="1" id="KW-0812">Transmembrane</keyword>
<dbReference type="AlphaFoldDB" id="A0A6I4RX68"/>
<proteinExistence type="predicted"/>
<dbReference type="RefSeq" id="WP_003033835.1">
    <property type="nucleotide sequence ID" value="NZ_VJEZ01000001.1"/>
</dbReference>
<evidence type="ECO:0008006" key="4">
    <source>
        <dbReference type="Google" id="ProtNLM"/>
    </source>
</evidence>
<reference evidence="2 3" key="1">
    <citation type="submission" date="2019-06" db="EMBL/GenBank/DDBJ databases">
        <title>Phylogeography and genetic diversity of Francisella tularensis subsp. holarctica in France (1947-2018).</title>
        <authorList>
            <person name="Kevin M."/>
            <person name="Madani N."/>
            <person name="Maurin M."/>
        </authorList>
    </citation>
    <scope>NUCLEOTIDE SEQUENCE [LARGE SCALE GENOMIC DNA]</scope>
    <source>
        <strain evidence="2 3">ATCC 15482</strain>
    </source>
</reference>
<feature type="transmembrane region" description="Helical" evidence="1">
    <location>
        <begin position="12"/>
        <end position="36"/>
    </location>
</feature>
<dbReference type="EMBL" id="VJEZ01000001">
    <property type="protein sequence ID" value="MWZ39143.1"/>
    <property type="molecule type" value="Genomic_DNA"/>
</dbReference>
<evidence type="ECO:0000313" key="3">
    <source>
        <dbReference type="Proteomes" id="UP000469081"/>
    </source>
</evidence>
<gene>
    <name evidence="2" type="ORF">FNC33_01050</name>
</gene>